<gene>
    <name evidence="1" type="ORF">GMARGA_LOCUS38740</name>
</gene>
<name>A0ABN7X433_GIGMA</name>
<protein>
    <submittedName>
        <fullName evidence="1">36544_t:CDS:1</fullName>
    </submittedName>
</protein>
<feature type="non-terminal residue" evidence="1">
    <location>
        <position position="47"/>
    </location>
</feature>
<proteinExistence type="predicted"/>
<evidence type="ECO:0000313" key="1">
    <source>
        <dbReference type="EMBL" id="CAG8847575.1"/>
    </source>
</evidence>
<organism evidence="1 2">
    <name type="scientific">Gigaspora margarita</name>
    <dbReference type="NCBI Taxonomy" id="4874"/>
    <lineage>
        <taxon>Eukaryota</taxon>
        <taxon>Fungi</taxon>
        <taxon>Fungi incertae sedis</taxon>
        <taxon>Mucoromycota</taxon>
        <taxon>Glomeromycotina</taxon>
        <taxon>Glomeromycetes</taxon>
        <taxon>Diversisporales</taxon>
        <taxon>Gigasporaceae</taxon>
        <taxon>Gigaspora</taxon>
    </lineage>
</organism>
<feature type="non-terminal residue" evidence="1">
    <location>
        <position position="1"/>
    </location>
</feature>
<dbReference type="EMBL" id="CAJVQB010088289">
    <property type="protein sequence ID" value="CAG8847575.1"/>
    <property type="molecule type" value="Genomic_DNA"/>
</dbReference>
<comment type="caution">
    <text evidence="1">The sequence shown here is derived from an EMBL/GenBank/DDBJ whole genome shotgun (WGS) entry which is preliminary data.</text>
</comment>
<dbReference type="Proteomes" id="UP000789901">
    <property type="component" value="Unassembled WGS sequence"/>
</dbReference>
<keyword evidence="2" id="KW-1185">Reference proteome</keyword>
<accession>A0ABN7X433</accession>
<evidence type="ECO:0000313" key="2">
    <source>
        <dbReference type="Proteomes" id="UP000789901"/>
    </source>
</evidence>
<reference evidence="1 2" key="1">
    <citation type="submission" date="2021-06" db="EMBL/GenBank/DDBJ databases">
        <authorList>
            <person name="Kallberg Y."/>
            <person name="Tangrot J."/>
            <person name="Rosling A."/>
        </authorList>
    </citation>
    <scope>NUCLEOTIDE SEQUENCE [LARGE SCALE GENOMIC DNA]</scope>
    <source>
        <strain evidence="1 2">120-4 pot B 10/14</strain>
    </source>
</reference>
<sequence>NKTRRGKQIVDNLGIGNSAIFILIEGAGDQIWQNIYELVVQLQIFPK</sequence>